<name>A0A543ASQ6_9ACTN</name>
<dbReference type="Proteomes" id="UP000317043">
    <property type="component" value="Unassembled WGS sequence"/>
</dbReference>
<dbReference type="GO" id="GO:0009231">
    <property type="term" value="P:riboflavin biosynthetic process"/>
    <property type="evidence" value="ECO:0007669"/>
    <property type="project" value="TreeGrafter"/>
</dbReference>
<evidence type="ECO:0000313" key="8">
    <source>
        <dbReference type="Proteomes" id="UP000317043"/>
    </source>
</evidence>
<protein>
    <submittedName>
        <fullName evidence="7">Creatinine amidohydrolase</fullName>
    </submittedName>
</protein>
<comment type="similarity">
    <text evidence="5">Belongs to the creatininase superfamily.</text>
</comment>
<gene>
    <name evidence="7" type="ORF">FB566_1130</name>
</gene>
<comment type="cofactor">
    <cofactor evidence="1">
        <name>Zn(2+)</name>
        <dbReference type="ChEBI" id="CHEBI:29105"/>
    </cofactor>
</comment>
<dbReference type="AlphaFoldDB" id="A0A543ASQ6"/>
<dbReference type="OrthoDB" id="9801445at2"/>
<evidence type="ECO:0000256" key="5">
    <source>
        <dbReference type="ARBA" id="ARBA00024029"/>
    </source>
</evidence>
<feature type="region of interest" description="Disordered" evidence="6">
    <location>
        <begin position="241"/>
        <end position="273"/>
    </location>
</feature>
<organism evidence="7 8">
    <name type="scientific">Stackebrandtia endophytica</name>
    <dbReference type="NCBI Taxonomy" id="1496996"/>
    <lineage>
        <taxon>Bacteria</taxon>
        <taxon>Bacillati</taxon>
        <taxon>Actinomycetota</taxon>
        <taxon>Actinomycetes</taxon>
        <taxon>Glycomycetales</taxon>
        <taxon>Glycomycetaceae</taxon>
        <taxon>Stackebrandtia</taxon>
    </lineage>
</organism>
<evidence type="ECO:0000256" key="4">
    <source>
        <dbReference type="ARBA" id="ARBA00022833"/>
    </source>
</evidence>
<feature type="compositionally biased region" description="Low complexity" evidence="6">
    <location>
        <begin position="256"/>
        <end position="267"/>
    </location>
</feature>
<evidence type="ECO:0000256" key="1">
    <source>
        <dbReference type="ARBA" id="ARBA00001947"/>
    </source>
</evidence>
<dbReference type="PANTHER" id="PTHR35005">
    <property type="entry name" value="3-DEHYDRO-SCYLLO-INOSOSE HYDROLASE"/>
    <property type="match status" value="1"/>
</dbReference>
<dbReference type="InParanoid" id="A0A543ASQ6"/>
<dbReference type="Gene3D" id="3.40.50.10310">
    <property type="entry name" value="Creatininase"/>
    <property type="match status" value="1"/>
</dbReference>
<sequence>MSLIRIEHVTGADVADTVASADFAVLPLGSVEWHGPHLPLGSDTILAEGFASELSQGDWNAVLYPTVGLTAVPGQTRHYPGTVAVRPETMVDYLSQVLLGIANSGFSRILLLNAHDANMSTARAAMEWVSGESPVSLLLANWFQLVPWSDTTELLGDVPTRGHGGAFETAGVLAFAPETVKLDTVEDLPPRPRLTTADHVLVESHPAPWRGWSGHISVVNEPGAAEIRRKAATRLRALVTEWLERPEPESPRTGTSSQVSDSSPESSGRGRNG</sequence>
<dbReference type="InterPro" id="IPR003785">
    <property type="entry name" value="Creatininase/forma_Hydrolase"/>
</dbReference>
<dbReference type="EMBL" id="VFOW01000001">
    <property type="protein sequence ID" value="TQL75621.1"/>
    <property type="molecule type" value="Genomic_DNA"/>
</dbReference>
<evidence type="ECO:0000256" key="2">
    <source>
        <dbReference type="ARBA" id="ARBA00022723"/>
    </source>
</evidence>
<evidence type="ECO:0000256" key="3">
    <source>
        <dbReference type="ARBA" id="ARBA00022801"/>
    </source>
</evidence>
<dbReference type="SUPFAM" id="SSF102215">
    <property type="entry name" value="Creatininase"/>
    <property type="match status" value="1"/>
</dbReference>
<keyword evidence="4" id="KW-0862">Zinc</keyword>
<dbReference type="PANTHER" id="PTHR35005:SF1">
    <property type="entry name" value="2-AMINO-5-FORMYLAMINO-6-RIBOSYLAMINOPYRIMIDIN-4(3H)-ONE 5'-MONOPHOSPHATE DEFORMYLASE"/>
    <property type="match status" value="1"/>
</dbReference>
<dbReference type="Pfam" id="PF02633">
    <property type="entry name" value="Creatininase"/>
    <property type="match status" value="1"/>
</dbReference>
<keyword evidence="8" id="KW-1185">Reference proteome</keyword>
<proteinExistence type="inferred from homology"/>
<evidence type="ECO:0000313" key="7">
    <source>
        <dbReference type="EMBL" id="TQL75621.1"/>
    </source>
</evidence>
<keyword evidence="3 7" id="KW-0378">Hydrolase</keyword>
<accession>A0A543ASQ6</accession>
<dbReference type="GO" id="GO:0046872">
    <property type="term" value="F:metal ion binding"/>
    <property type="evidence" value="ECO:0007669"/>
    <property type="project" value="UniProtKB-KW"/>
</dbReference>
<keyword evidence="2" id="KW-0479">Metal-binding</keyword>
<dbReference type="RefSeq" id="WP_142035781.1">
    <property type="nucleotide sequence ID" value="NZ_JBHTGS010000001.1"/>
</dbReference>
<comment type="caution">
    <text evidence="7">The sequence shown here is derived from an EMBL/GenBank/DDBJ whole genome shotgun (WGS) entry which is preliminary data.</text>
</comment>
<dbReference type="GO" id="GO:0016811">
    <property type="term" value="F:hydrolase activity, acting on carbon-nitrogen (but not peptide) bonds, in linear amides"/>
    <property type="evidence" value="ECO:0007669"/>
    <property type="project" value="TreeGrafter"/>
</dbReference>
<evidence type="ECO:0000256" key="6">
    <source>
        <dbReference type="SAM" id="MobiDB-lite"/>
    </source>
</evidence>
<dbReference type="InterPro" id="IPR024087">
    <property type="entry name" value="Creatininase-like_sf"/>
</dbReference>
<reference evidence="7 8" key="1">
    <citation type="submission" date="2019-06" db="EMBL/GenBank/DDBJ databases">
        <title>Sequencing the genomes of 1000 actinobacteria strains.</title>
        <authorList>
            <person name="Klenk H.-P."/>
        </authorList>
    </citation>
    <scope>NUCLEOTIDE SEQUENCE [LARGE SCALE GENOMIC DNA]</scope>
    <source>
        <strain evidence="7 8">DSM 45928</strain>
    </source>
</reference>